<keyword evidence="2" id="KW-0547">Nucleotide-binding</keyword>
<keyword evidence="3" id="KW-0067">ATP-binding</keyword>
<reference evidence="5 6" key="1">
    <citation type="journal article" date="2015" name="Nature">
        <title>rRNA introns, odd ribosomes, and small enigmatic genomes across a large radiation of phyla.</title>
        <authorList>
            <person name="Brown C.T."/>
            <person name="Hug L.A."/>
            <person name="Thomas B.C."/>
            <person name="Sharon I."/>
            <person name="Castelle C.J."/>
            <person name="Singh A."/>
            <person name="Wilkins M.J."/>
            <person name="Williams K.H."/>
            <person name="Banfield J.F."/>
        </authorList>
    </citation>
    <scope>NUCLEOTIDE SEQUENCE [LARGE SCALE GENOMIC DNA]</scope>
</reference>
<evidence type="ECO:0000256" key="3">
    <source>
        <dbReference type="ARBA" id="ARBA00022840"/>
    </source>
</evidence>
<dbReference type="SUPFAM" id="SSF53623">
    <property type="entry name" value="MurD-like peptide ligases, catalytic domain"/>
    <property type="match status" value="1"/>
</dbReference>
<keyword evidence="1" id="KW-0436">Ligase</keyword>
<dbReference type="Proteomes" id="UP000034006">
    <property type="component" value="Unassembled WGS sequence"/>
</dbReference>
<sequence>MILEKDQIKEIAGNLVEEDRIPENRKYDWVDIVGIPQRPEDLKRSFYFTSHSTGEGGWDYGYDRRPSAAGVARDKGWDLVIDQMENLPSADYLKVTSLDSLAKRLYEAVRAESDPYIIGVTGSVGKTTTVAFLEHLISSSGIDAKRFYSKRLTPPGVMCHYINRVDQETPVVVMEYSAYIHDHVAKLSKLLPPNIAFLINIYDTHINPGSFVSKNDIFQSKIKVRPGGSLGFVNNRVLAELREPLPAGWSGFDAENGGLKNPFMPSTLRTAELFTVGRIVAEQIGLPQSKLKRAFETFEPQEKRILSCNFEGKNIFFHGETSSGGRLWSWFETTDGSTPWLFVDEINFADEDPAGFTDLLNKVFGSDKTVVLDTSANRERLPVNAHFVDPEKFGSMLRKAPEGYIIYHKALATRQPGFAPEKYLEDSWG</sequence>
<dbReference type="GO" id="GO:0005524">
    <property type="term" value="F:ATP binding"/>
    <property type="evidence" value="ECO:0007669"/>
    <property type="project" value="UniProtKB-KW"/>
</dbReference>
<organism evidence="5 6">
    <name type="scientific">Candidatus Collierbacteria bacterium GW2011_GWB2_44_22</name>
    <dbReference type="NCBI Taxonomy" id="1618387"/>
    <lineage>
        <taxon>Bacteria</taxon>
        <taxon>Candidatus Collieribacteriota</taxon>
    </lineage>
</organism>
<dbReference type="InterPro" id="IPR013221">
    <property type="entry name" value="Mur_ligase_cen"/>
</dbReference>
<dbReference type="PANTHER" id="PTHR43024:SF1">
    <property type="entry name" value="UDP-N-ACETYLMURAMOYL-TRIPEPTIDE--D-ALANYL-D-ALANINE LIGASE"/>
    <property type="match status" value="1"/>
</dbReference>
<dbReference type="InterPro" id="IPR036565">
    <property type="entry name" value="Mur-like_cat_sf"/>
</dbReference>
<dbReference type="EMBL" id="LCIH01000003">
    <property type="protein sequence ID" value="KKT52279.1"/>
    <property type="molecule type" value="Genomic_DNA"/>
</dbReference>
<feature type="domain" description="Mur ligase central" evidence="4">
    <location>
        <begin position="120"/>
        <end position="223"/>
    </location>
</feature>
<dbReference type="AlphaFoldDB" id="A0A0G1KWI9"/>
<dbReference type="InterPro" id="IPR051046">
    <property type="entry name" value="MurCDEF_CellWall_CoF430Synth"/>
</dbReference>
<proteinExistence type="predicted"/>
<dbReference type="Pfam" id="PF08245">
    <property type="entry name" value="Mur_ligase_M"/>
    <property type="match status" value="1"/>
</dbReference>
<evidence type="ECO:0000256" key="2">
    <source>
        <dbReference type="ARBA" id="ARBA00022741"/>
    </source>
</evidence>
<dbReference type="PANTHER" id="PTHR43024">
    <property type="entry name" value="UDP-N-ACETYLMURAMOYL-TRIPEPTIDE--D-ALANYL-D-ALANINE LIGASE"/>
    <property type="match status" value="1"/>
</dbReference>
<evidence type="ECO:0000313" key="5">
    <source>
        <dbReference type="EMBL" id="KKT52279.1"/>
    </source>
</evidence>
<dbReference type="GO" id="GO:0016881">
    <property type="term" value="F:acid-amino acid ligase activity"/>
    <property type="evidence" value="ECO:0007669"/>
    <property type="project" value="InterPro"/>
</dbReference>
<protein>
    <recommendedName>
        <fullName evidence="4">Mur ligase central domain-containing protein</fullName>
    </recommendedName>
</protein>
<gene>
    <name evidence="5" type="ORF">UW44_C0003G0122</name>
</gene>
<dbReference type="PATRIC" id="fig|1618387.3.peg.311"/>
<dbReference type="STRING" id="1618387.UW44_C0003G0122"/>
<accession>A0A0G1KWI9</accession>
<comment type="caution">
    <text evidence="5">The sequence shown here is derived from an EMBL/GenBank/DDBJ whole genome shotgun (WGS) entry which is preliminary data.</text>
</comment>
<evidence type="ECO:0000256" key="1">
    <source>
        <dbReference type="ARBA" id="ARBA00022598"/>
    </source>
</evidence>
<evidence type="ECO:0000259" key="4">
    <source>
        <dbReference type="Pfam" id="PF08245"/>
    </source>
</evidence>
<name>A0A0G1KWI9_9BACT</name>
<evidence type="ECO:0000313" key="6">
    <source>
        <dbReference type="Proteomes" id="UP000034006"/>
    </source>
</evidence>
<dbReference type="Gene3D" id="3.40.1190.10">
    <property type="entry name" value="Mur-like, catalytic domain"/>
    <property type="match status" value="1"/>
</dbReference>